<dbReference type="AlphaFoldDB" id="A0A7C4Q5Q9"/>
<evidence type="ECO:0000313" key="1">
    <source>
        <dbReference type="EMBL" id="HGS88072.1"/>
    </source>
</evidence>
<dbReference type="Pfam" id="PF06277">
    <property type="entry name" value="EutA"/>
    <property type="match status" value="1"/>
</dbReference>
<dbReference type="InterPro" id="IPR050696">
    <property type="entry name" value="FtsA/MreB"/>
</dbReference>
<dbReference type="PANTHER" id="PTHR32432">
    <property type="entry name" value="CELL DIVISION PROTEIN FTSA-RELATED"/>
    <property type="match status" value="1"/>
</dbReference>
<dbReference type="EMBL" id="DSXR01000106">
    <property type="protein sequence ID" value="HGS88072.1"/>
    <property type="molecule type" value="Genomic_DNA"/>
</dbReference>
<sequence length="482" mass="51632">MSDSREMVSVGIDVGTTTTQLVFSRLAVSNISRLGQIPRFQVSGKSVLYESPAYFTPLLTPDVVDVQKLSEIIRSEYQKAGIQPQQVETGAVIITGEIARTQNAEEILKAISSLAGEFVVTVAGPNVESLIAGRGSGAAAYSSENYTTVTNVDIGGGTSNAAIFRSGEHLSSSALAVGGRQIVIEKTSAIVQHIAPPGQLIIKTLGLPIFVGKRVDLNVLQPFCDCMADLIADLIQGVQTDLGRQLQLSPPLTHAAESKVLFISGGVGSYFYQPVEIHSLADVTIHNDVGPLLAQSLRLNPRIRQMRVEKPAQTLRATVLGAATQTITLSGSTIFTDASLLPLRNLPVIRPHFNNGDLHDPHKVKEAVQSAVLRWDLGQNSGHFAIALDLPPRLDFPTLQSLAAGLVQFFGELGQPGIPLVLITEADYAQVLGQTIRSLNTHIPLISVDQVDLAEGDFIDIGEPILDGRVVPLSVKTLIFYH</sequence>
<protein>
    <submittedName>
        <fullName evidence="1">Ethanolamine utilization protein EutA</fullName>
    </submittedName>
</protein>
<proteinExistence type="predicted"/>
<dbReference type="InterPro" id="IPR009377">
    <property type="entry name" value="EutA"/>
</dbReference>
<dbReference type="PANTHER" id="PTHR32432:SF13">
    <property type="entry name" value="ETHANOLAMINE AMMONIA-LYASE REACTIVASE EUTA"/>
    <property type="match status" value="1"/>
</dbReference>
<name>A0A7C4Q5Q9_9CHLR</name>
<organism evidence="1">
    <name type="scientific">Bellilinea caldifistulae</name>
    <dbReference type="NCBI Taxonomy" id="360411"/>
    <lineage>
        <taxon>Bacteria</taxon>
        <taxon>Bacillati</taxon>
        <taxon>Chloroflexota</taxon>
        <taxon>Anaerolineae</taxon>
        <taxon>Anaerolineales</taxon>
        <taxon>Anaerolineaceae</taxon>
        <taxon>Bellilinea</taxon>
    </lineage>
</organism>
<reference evidence="1" key="1">
    <citation type="journal article" date="2020" name="mSystems">
        <title>Genome- and Community-Level Interaction Insights into Carbon Utilization and Element Cycling Functions of Hydrothermarchaeota in Hydrothermal Sediment.</title>
        <authorList>
            <person name="Zhou Z."/>
            <person name="Liu Y."/>
            <person name="Xu W."/>
            <person name="Pan J."/>
            <person name="Luo Z.H."/>
            <person name="Li M."/>
        </authorList>
    </citation>
    <scope>NUCLEOTIDE SEQUENCE [LARGE SCALE GENOMIC DNA]</scope>
    <source>
        <strain evidence="1">SpSt-556</strain>
    </source>
</reference>
<dbReference type="PIRSF" id="PIRSF012293">
    <property type="entry name" value="EutA"/>
    <property type="match status" value="1"/>
</dbReference>
<gene>
    <name evidence="1" type="ORF">ENT17_10690</name>
</gene>
<dbReference type="InterPro" id="IPR043129">
    <property type="entry name" value="ATPase_NBD"/>
</dbReference>
<comment type="caution">
    <text evidence="1">The sequence shown here is derived from an EMBL/GenBank/DDBJ whole genome shotgun (WGS) entry which is preliminary data.</text>
</comment>
<accession>A0A7C4Q5Q9</accession>
<dbReference type="SUPFAM" id="SSF53067">
    <property type="entry name" value="Actin-like ATPase domain"/>
    <property type="match status" value="1"/>
</dbReference>